<dbReference type="GeneID" id="40078800"/>
<name>A0A0U4IPX4_9CAUD</name>
<dbReference type="Proteomes" id="UP000225197">
    <property type="component" value="Segment"/>
</dbReference>
<dbReference type="OrthoDB" id="1610at10239"/>
<proteinExistence type="predicted"/>
<dbReference type="KEGG" id="vg:40078800"/>
<reference evidence="2" key="1">
    <citation type="submission" date="2017-04" db="EMBL/GenBank/DDBJ databases">
        <authorList>
            <person name="Jacobs-Sera D."/>
            <person name="Guerrero C.A."/>
            <person name="Garlena R.A."/>
            <person name="Russell D.A."/>
            <person name="Pope W.H."/>
            <person name="Hatfull G.F."/>
        </authorList>
    </citation>
    <scope>NUCLEOTIDE SEQUENCE [LARGE SCALE GENOMIC DNA]</scope>
</reference>
<feature type="region of interest" description="Disordered" evidence="1">
    <location>
        <begin position="1"/>
        <end position="26"/>
    </location>
</feature>
<dbReference type="InterPro" id="IPR005021">
    <property type="entry name" value="Terminase_largesu-like"/>
</dbReference>
<feature type="compositionally biased region" description="Basic residues" evidence="1">
    <location>
        <begin position="8"/>
        <end position="22"/>
    </location>
</feature>
<protein>
    <submittedName>
        <fullName evidence="2">Terminase</fullName>
    </submittedName>
</protein>
<dbReference type="PANTHER" id="PTHR41287">
    <property type="match status" value="1"/>
</dbReference>
<evidence type="ECO:0000256" key="1">
    <source>
        <dbReference type="SAM" id="MobiDB-lite"/>
    </source>
</evidence>
<dbReference type="InterPro" id="IPR027417">
    <property type="entry name" value="P-loop_NTPase"/>
</dbReference>
<dbReference type="PANTHER" id="PTHR41287:SF1">
    <property type="entry name" value="PROTEIN YMFN"/>
    <property type="match status" value="1"/>
</dbReference>
<dbReference type="Gene3D" id="3.40.50.300">
    <property type="entry name" value="P-loop containing nucleotide triphosphate hydrolases"/>
    <property type="match status" value="1"/>
</dbReference>
<evidence type="ECO:0000313" key="3">
    <source>
        <dbReference type="Proteomes" id="UP000225197"/>
    </source>
</evidence>
<accession>A0A0U4IPX4</accession>
<sequence length="522" mass="57692">MAAAATKPKPKSPRRAPAKKQQAKPPLLGVEQARIFTPPKRRLTPKTSRGWECIAFAENVLGVHLFPWQKWTLIHALELNPDGTFRFRTVILLVARQNGKSLLLQVLSLWRIYVDNAPLVIGTAQNLDIAEKQWSEAVAIAEDNEDLAAEIVAVDKTNGKKSLRVETQDPEGNLVRSQYKVTAATRKGARGLSGDLVILDELREHSNWDAWGAVTKTTMARPKAQVWGVSNAGDVSSVVLSHLRNNAKQLIETNDTEEATLGLIEYSAPEEMPTSDRRGWAMANPSVGHADADGLIRLTEEALASAHATDPDPIFRVECLCQWVSVAALGPWEEGVWEAGRDINSKRVGGYYFGVDVSWDRKYSCISVAGLREDGKYHVEVVAYRADTDWVIPWLTERKDREGLLGVALQENGSPVSSLLQDMVEAGIPTVGWGGGELGRGTGQMFDKVRQGQVMHLDQEALNLAASTAQTKPIADYWVWDRKRSPFDVSPLISITAAVWALSQPVEEQRKSAYDNEEMIFV</sequence>
<gene>
    <name evidence="2" type="primary">5</name>
    <name evidence="2" type="ORF">PBI_WAYNE_5</name>
</gene>
<dbReference type="RefSeq" id="YP_009602932.1">
    <property type="nucleotide sequence ID" value="NC_041946.1"/>
</dbReference>
<organism evidence="2 3">
    <name type="scientific">Arthrobacter phage Wayne</name>
    <dbReference type="NCBI Taxonomy" id="1772322"/>
    <lineage>
        <taxon>Viruses</taxon>
        <taxon>Duplodnaviria</taxon>
        <taxon>Heunggongvirae</taxon>
        <taxon>Uroviricota</taxon>
        <taxon>Caudoviricetes</taxon>
        <taxon>Korravirus</taxon>
        <taxon>Korravirus wayne</taxon>
    </lineage>
</organism>
<evidence type="ECO:0000313" key="2">
    <source>
        <dbReference type="EMBL" id="ALY10730.1"/>
    </source>
</evidence>
<dbReference type="EMBL" id="KU160672">
    <property type="protein sequence ID" value="ALY10730.1"/>
    <property type="molecule type" value="Genomic_DNA"/>
</dbReference>
<keyword evidence="3" id="KW-1185">Reference proteome</keyword>